<evidence type="ECO:0000313" key="1">
    <source>
        <dbReference type="EMBL" id="VAW44314.1"/>
    </source>
</evidence>
<accession>A0A3B0WL87</accession>
<reference evidence="1" key="1">
    <citation type="submission" date="2018-06" db="EMBL/GenBank/DDBJ databases">
        <authorList>
            <person name="Zhirakovskaya E."/>
        </authorList>
    </citation>
    <scope>NUCLEOTIDE SEQUENCE</scope>
</reference>
<name>A0A3B0WL87_9ZZZZ</name>
<gene>
    <name evidence="1" type="ORF">MNBD_GAMMA02-1210</name>
</gene>
<sequence length="191" mass="21894">MKLLVIFTLFVSVSISAQEFVPSFEEDLTNPAVKFTLDKKGGFKEVVVLRWHDSVYTKNGHINYTFEQGFDYPKKQGFIRTYDAENKLINEDYSYKYDGIVAREELLQVFEIFKSNPSVKKILAEIKEPITLHGGFSYADKEESQPCYSGNRCVHVFASIPSNSVAAHAIVKLTDKSVPYPHFDAEMYRKK</sequence>
<protein>
    <submittedName>
        <fullName evidence="1">Uncharacterized protein</fullName>
    </submittedName>
</protein>
<dbReference type="AlphaFoldDB" id="A0A3B0WL87"/>
<proteinExistence type="predicted"/>
<dbReference type="EMBL" id="UOFA01000107">
    <property type="protein sequence ID" value="VAW44314.1"/>
    <property type="molecule type" value="Genomic_DNA"/>
</dbReference>
<organism evidence="1">
    <name type="scientific">hydrothermal vent metagenome</name>
    <dbReference type="NCBI Taxonomy" id="652676"/>
    <lineage>
        <taxon>unclassified sequences</taxon>
        <taxon>metagenomes</taxon>
        <taxon>ecological metagenomes</taxon>
    </lineage>
</organism>